<dbReference type="InterPro" id="IPR001763">
    <property type="entry name" value="Rhodanese-like_dom"/>
</dbReference>
<reference evidence="5 6" key="1">
    <citation type="submission" date="2018-06" db="EMBL/GenBank/DDBJ databases">
        <authorList>
            <consortium name="Pathogen Informatics"/>
            <person name="Doyle S."/>
        </authorList>
    </citation>
    <scope>NUCLEOTIDE SEQUENCE [LARGE SCALE GENOMIC DNA]</scope>
    <source>
        <strain evidence="6">NCTC 11297</strain>
    </source>
</reference>
<comment type="catalytic activity">
    <reaction evidence="3">
        <text>thiosulfate + hydrogen cyanide = thiocyanate + sulfite + 2 H(+)</text>
        <dbReference type="Rhea" id="RHEA:16881"/>
        <dbReference type="ChEBI" id="CHEBI:15378"/>
        <dbReference type="ChEBI" id="CHEBI:17359"/>
        <dbReference type="ChEBI" id="CHEBI:18022"/>
        <dbReference type="ChEBI" id="CHEBI:18407"/>
        <dbReference type="ChEBI" id="CHEBI:33542"/>
        <dbReference type="EC" id="2.8.1.1"/>
    </reaction>
</comment>
<organism evidence="5 6">
    <name type="scientific">Avibacterium avium</name>
    <name type="common">Pasteurella avium</name>
    <dbReference type="NCBI Taxonomy" id="751"/>
    <lineage>
        <taxon>Bacteria</taxon>
        <taxon>Pseudomonadati</taxon>
        <taxon>Pseudomonadota</taxon>
        <taxon>Gammaproteobacteria</taxon>
        <taxon>Pasteurellales</taxon>
        <taxon>Pasteurellaceae</taxon>
        <taxon>Avibacterium</taxon>
    </lineage>
</organism>
<dbReference type="InterPro" id="IPR050229">
    <property type="entry name" value="GlpE_sulfurtransferase"/>
</dbReference>
<dbReference type="EC" id="2.8.1.1" evidence="3"/>
<keyword evidence="6" id="KW-1185">Reference proteome</keyword>
<evidence type="ECO:0000256" key="2">
    <source>
        <dbReference type="ARBA" id="ARBA00022679"/>
    </source>
</evidence>
<dbReference type="CDD" id="cd01444">
    <property type="entry name" value="GlpE_ST"/>
    <property type="match status" value="1"/>
</dbReference>
<evidence type="ECO:0000259" key="4">
    <source>
        <dbReference type="PROSITE" id="PS50206"/>
    </source>
</evidence>
<keyword evidence="1 3" id="KW-0963">Cytoplasm</keyword>
<gene>
    <name evidence="3 5" type="primary">glpE</name>
    <name evidence="5" type="ORF">NCTC11297_02089</name>
</gene>
<dbReference type="InterPro" id="IPR023695">
    <property type="entry name" value="Thiosulf_sulfurTrfase"/>
</dbReference>
<name>A0A379AV79_AVIAV</name>
<protein>
    <recommendedName>
        <fullName evidence="3">Thiosulfate sulfurtransferase GlpE</fullName>
        <ecNumber evidence="3">2.8.1.1</ecNumber>
    </recommendedName>
</protein>
<comment type="catalytic activity">
    <reaction evidence="3">
        <text>thiosulfate + [thioredoxin]-dithiol = [thioredoxin]-disulfide + hydrogen sulfide + sulfite + 2 H(+)</text>
        <dbReference type="Rhea" id="RHEA:83859"/>
        <dbReference type="Rhea" id="RHEA-COMP:10698"/>
        <dbReference type="Rhea" id="RHEA-COMP:10700"/>
        <dbReference type="ChEBI" id="CHEBI:15378"/>
        <dbReference type="ChEBI" id="CHEBI:17359"/>
        <dbReference type="ChEBI" id="CHEBI:29919"/>
        <dbReference type="ChEBI" id="CHEBI:29950"/>
        <dbReference type="ChEBI" id="CHEBI:33542"/>
        <dbReference type="ChEBI" id="CHEBI:50058"/>
    </reaction>
</comment>
<dbReference type="PANTHER" id="PTHR43031">
    <property type="entry name" value="FAD-DEPENDENT OXIDOREDUCTASE"/>
    <property type="match status" value="1"/>
</dbReference>
<dbReference type="EMBL" id="UGSP01000001">
    <property type="protein sequence ID" value="SUB25013.1"/>
    <property type="molecule type" value="Genomic_DNA"/>
</dbReference>
<evidence type="ECO:0000313" key="6">
    <source>
        <dbReference type="Proteomes" id="UP000255098"/>
    </source>
</evidence>
<dbReference type="Gene3D" id="3.40.250.10">
    <property type="entry name" value="Rhodanese-like domain"/>
    <property type="match status" value="1"/>
</dbReference>
<dbReference type="Proteomes" id="UP000255098">
    <property type="component" value="Unassembled WGS sequence"/>
</dbReference>
<dbReference type="HAMAP" id="MF_01009">
    <property type="entry name" value="Thiosulf_sulfurtr"/>
    <property type="match status" value="1"/>
</dbReference>
<comment type="similarity">
    <text evidence="3">Belongs to the GlpE family.</text>
</comment>
<dbReference type="NCBIfam" id="NF001195">
    <property type="entry name" value="PRK00162.1"/>
    <property type="match status" value="1"/>
</dbReference>
<dbReference type="SUPFAM" id="SSF52821">
    <property type="entry name" value="Rhodanese/Cell cycle control phosphatase"/>
    <property type="match status" value="1"/>
</dbReference>
<evidence type="ECO:0000256" key="1">
    <source>
        <dbReference type="ARBA" id="ARBA00022490"/>
    </source>
</evidence>
<dbReference type="RefSeq" id="WP_115250111.1">
    <property type="nucleotide sequence ID" value="NZ_UGSP01000001.1"/>
</dbReference>
<sequence length="114" mass="12931">MTALKEITPQQAWQMMNEENATLVDIRDFPRFTHSHPKGAFHLTNQSYGEFQQKVDYDDPIIVSCYHGISSRNVGAFLIEQGYDNVYSMQGGFMGWEQANLPLEGEAVQEENAA</sequence>
<comment type="subcellular location">
    <subcellularLocation>
        <location evidence="3">Cytoplasm</location>
    </subcellularLocation>
</comment>
<dbReference type="GO" id="GO:0103041">
    <property type="term" value="F:thiosulfate-thioredoxin sulfurtransferase activity"/>
    <property type="evidence" value="ECO:0007669"/>
    <property type="project" value="RHEA"/>
</dbReference>
<dbReference type="GeneID" id="300134273"/>
<dbReference type="GO" id="GO:0004792">
    <property type="term" value="F:thiosulfate-cyanide sulfurtransferase activity"/>
    <property type="evidence" value="ECO:0007669"/>
    <property type="project" value="UniProtKB-UniRule"/>
</dbReference>
<dbReference type="PROSITE" id="PS50206">
    <property type="entry name" value="RHODANESE_3"/>
    <property type="match status" value="1"/>
</dbReference>
<dbReference type="SMART" id="SM00450">
    <property type="entry name" value="RHOD"/>
    <property type="match status" value="1"/>
</dbReference>
<keyword evidence="2 3" id="KW-0808">Transferase</keyword>
<dbReference type="GO" id="GO:0005737">
    <property type="term" value="C:cytoplasm"/>
    <property type="evidence" value="ECO:0007669"/>
    <property type="project" value="UniProtKB-SubCell"/>
</dbReference>
<proteinExistence type="inferred from homology"/>
<comment type="function">
    <text evidence="3">Transferase that catalyzes the transfer of sulfur from thiosulfate to thiophilic acceptors such as cyanide or dithiols. May function in a CysM-independent thiosulfate assimilation pathway by catalyzing the conversion of thiosulfate to sulfite, which can then be used for L-cysteine biosynthesis.</text>
</comment>
<feature type="active site" description="Cysteine persulfide intermediate" evidence="3">
    <location>
        <position position="65"/>
    </location>
</feature>
<dbReference type="AlphaFoldDB" id="A0A379AV79"/>
<dbReference type="PANTHER" id="PTHR43031:SF6">
    <property type="entry name" value="THIOSULFATE SULFURTRANSFERASE GLPE"/>
    <property type="match status" value="1"/>
</dbReference>
<dbReference type="InterPro" id="IPR036873">
    <property type="entry name" value="Rhodanese-like_dom_sf"/>
</dbReference>
<evidence type="ECO:0000256" key="3">
    <source>
        <dbReference type="HAMAP-Rule" id="MF_01009"/>
    </source>
</evidence>
<dbReference type="Pfam" id="PF00581">
    <property type="entry name" value="Rhodanese"/>
    <property type="match status" value="1"/>
</dbReference>
<feature type="domain" description="Rhodanese" evidence="4">
    <location>
        <begin position="17"/>
        <end position="105"/>
    </location>
</feature>
<accession>A0A379AV79</accession>
<evidence type="ECO:0000313" key="5">
    <source>
        <dbReference type="EMBL" id="SUB25013.1"/>
    </source>
</evidence>